<organism evidence="3 4">
    <name type="scientific">Akanthomyces muscarius</name>
    <name type="common">Entomopathogenic fungus</name>
    <name type="synonym">Lecanicillium muscarium</name>
    <dbReference type="NCBI Taxonomy" id="2231603"/>
    <lineage>
        <taxon>Eukaryota</taxon>
        <taxon>Fungi</taxon>
        <taxon>Dikarya</taxon>
        <taxon>Ascomycota</taxon>
        <taxon>Pezizomycotina</taxon>
        <taxon>Sordariomycetes</taxon>
        <taxon>Hypocreomycetidae</taxon>
        <taxon>Hypocreales</taxon>
        <taxon>Cordycipitaceae</taxon>
        <taxon>Akanthomyces</taxon>
    </lineage>
</organism>
<evidence type="ECO:0000313" key="3">
    <source>
        <dbReference type="EMBL" id="KAJ4155704.1"/>
    </source>
</evidence>
<keyword evidence="1" id="KW-0808">Transferase</keyword>
<dbReference type="EMBL" id="JAJHUN010000007">
    <property type="protein sequence ID" value="KAJ4155704.1"/>
    <property type="molecule type" value="Genomic_DNA"/>
</dbReference>
<proteinExistence type="predicted"/>
<dbReference type="SUPFAM" id="SSF53335">
    <property type="entry name" value="S-adenosyl-L-methionine-dependent methyltransferases"/>
    <property type="match status" value="1"/>
</dbReference>
<dbReference type="InterPro" id="IPR029063">
    <property type="entry name" value="SAM-dependent_MTases_sf"/>
</dbReference>
<evidence type="ECO:0000259" key="2">
    <source>
        <dbReference type="Pfam" id="PF13649"/>
    </source>
</evidence>
<dbReference type="Pfam" id="PF13649">
    <property type="entry name" value="Methyltransf_25"/>
    <property type="match status" value="1"/>
</dbReference>
<reference evidence="3" key="1">
    <citation type="journal article" date="2023" name="Access Microbiol">
        <title>De-novo genome assembly for Akanthomyces muscarius, a biocontrol agent of insect agricultural pests.</title>
        <authorList>
            <person name="Erdos Z."/>
            <person name="Studholme D.J."/>
            <person name="Raymond B."/>
            <person name="Sharma M."/>
        </authorList>
    </citation>
    <scope>NUCLEOTIDE SEQUENCE</scope>
    <source>
        <strain evidence="3">Ve6</strain>
    </source>
</reference>
<evidence type="ECO:0000313" key="4">
    <source>
        <dbReference type="Proteomes" id="UP001144673"/>
    </source>
</evidence>
<dbReference type="GeneID" id="80888097"/>
<accession>A0A9W8UP66</accession>
<dbReference type="InterPro" id="IPR041698">
    <property type="entry name" value="Methyltransf_25"/>
</dbReference>
<dbReference type="KEGG" id="amus:LMH87_000938"/>
<dbReference type="Proteomes" id="UP001144673">
    <property type="component" value="Chromosome 6"/>
</dbReference>
<dbReference type="GO" id="GO:0016740">
    <property type="term" value="F:transferase activity"/>
    <property type="evidence" value="ECO:0007669"/>
    <property type="project" value="UniProtKB-KW"/>
</dbReference>
<gene>
    <name evidence="3" type="ORF">LMH87_000938</name>
</gene>
<comment type="caution">
    <text evidence="3">The sequence shown here is derived from an EMBL/GenBank/DDBJ whole genome shotgun (WGS) entry which is preliminary data.</text>
</comment>
<dbReference type="Gene3D" id="3.40.50.150">
    <property type="entry name" value="Vaccinia Virus protein VP39"/>
    <property type="match status" value="1"/>
</dbReference>
<keyword evidence="4" id="KW-1185">Reference proteome</keyword>
<name>A0A9W8UP66_AKAMU</name>
<feature type="domain" description="Methyltransferase" evidence="2">
    <location>
        <begin position="10"/>
        <end position="97"/>
    </location>
</feature>
<dbReference type="CDD" id="cd02440">
    <property type="entry name" value="AdoMet_MTases"/>
    <property type="match status" value="1"/>
</dbReference>
<protein>
    <recommendedName>
        <fullName evidence="2">Methyltransferase domain-containing protein</fullName>
    </recommendedName>
</protein>
<dbReference type="AlphaFoldDB" id="A0A9W8UP66"/>
<dbReference type="RefSeq" id="XP_056055828.1">
    <property type="nucleotide sequence ID" value="XM_056198930.1"/>
</dbReference>
<evidence type="ECO:0000256" key="1">
    <source>
        <dbReference type="ARBA" id="ARBA00022679"/>
    </source>
</evidence>
<sequence>MKWQALYDRILSLGCGTGLEVFYAAPKLARNGTIIGIDASKAMLDVARRKLDEDPALKPHVQLLQHDMSDLETCSALGKQSFDLILCSNAFVLLDKGEEIVAKWQITSSPMEGW</sequence>
<dbReference type="PANTHER" id="PTHR43861">
    <property type="entry name" value="TRANS-ACONITATE 2-METHYLTRANSFERASE-RELATED"/>
    <property type="match status" value="1"/>
</dbReference>